<keyword evidence="2" id="KW-0813">Transport</keyword>
<organism evidence="7 8">
    <name type="scientific">Azospirillum palustre</name>
    <dbReference type="NCBI Taxonomy" id="2044885"/>
    <lineage>
        <taxon>Bacteria</taxon>
        <taxon>Pseudomonadati</taxon>
        <taxon>Pseudomonadota</taxon>
        <taxon>Alphaproteobacteria</taxon>
        <taxon>Rhodospirillales</taxon>
        <taxon>Azospirillaceae</taxon>
        <taxon>Azospirillum</taxon>
    </lineage>
</organism>
<accession>A0A2B8BK46</accession>
<evidence type="ECO:0000256" key="1">
    <source>
        <dbReference type="ARBA" id="ARBA00004141"/>
    </source>
</evidence>
<dbReference type="PANTHER" id="PTHR11101">
    <property type="entry name" value="PHOSPHATE TRANSPORTER"/>
    <property type="match status" value="1"/>
</dbReference>
<dbReference type="Pfam" id="PF01384">
    <property type="entry name" value="PHO4"/>
    <property type="match status" value="1"/>
</dbReference>
<sequence length="337" mass="35316">MEALQLGLPAIAVIVLVALAFDFINGLHDAANSIATVVSTRVLSPKLAVLWAAFFNFIAFLFFGLHVATTIGTGLVDPLVMDPAVILAALIGAIGWNLITWYLGLPSSSSHALVGGIAGAGIAKAGFGAIIGSGFTKTAVAIVLSPGIGLLLALFLMLVLSWALRRAAPFAVDRQFRHWQLVSAALYSLGHGGNDAQKTMGIIAVLLFSQGMLGDTFHVPFWVIIACQLAMGLGTMMGGWRIVRTMGSRITDLKPYQGFCAETAGAITLFGATWLGIPVSTTHTITGAIVGVGSARRTSAVRWGLAGRIVWAWVLTIPASGIVAWLSYLLVASVLHP</sequence>
<dbReference type="OrthoDB" id="9779554at2"/>
<keyword evidence="8" id="KW-1185">Reference proteome</keyword>
<evidence type="ECO:0000256" key="2">
    <source>
        <dbReference type="ARBA" id="ARBA00022448"/>
    </source>
</evidence>
<protein>
    <submittedName>
        <fullName evidence="7">Anion permease</fullName>
    </submittedName>
</protein>
<evidence type="ECO:0000256" key="4">
    <source>
        <dbReference type="ARBA" id="ARBA00022989"/>
    </source>
</evidence>
<evidence type="ECO:0000256" key="3">
    <source>
        <dbReference type="ARBA" id="ARBA00022692"/>
    </source>
</evidence>
<dbReference type="InterPro" id="IPR001204">
    <property type="entry name" value="Phos_transporter"/>
</dbReference>
<evidence type="ECO:0000313" key="8">
    <source>
        <dbReference type="Proteomes" id="UP000225379"/>
    </source>
</evidence>
<name>A0A2B8BK46_9PROT</name>
<keyword evidence="5 6" id="KW-0472">Membrane</keyword>
<dbReference type="AlphaFoldDB" id="A0A2B8BK46"/>
<feature type="transmembrane region" description="Helical" evidence="6">
    <location>
        <begin position="84"/>
        <end position="105"/>
    </location>
</feature>
<feature type="transmembrane region" description="Helical" evidence="6">
    <location>
        <begin position="6"/>
        <end position="27"/>
    </location>
</feature>
<dbReference type="EMBL" id="PDKW01000039">
    <property type="protein sequence ID" value="PGH57918.1"/>
    <property type="molecule type" value="Genomic_DNA"/>
</dbReference>
<gene>
    <name evidence="7" type="ORF">CRT60_08095</name>
</gene>
<keyword evidence="4 6" id="KW-1133">Transmembrane helix</keyword>
<feature type="transmembrane region" description="Helical" evidence="6">
    <location>
        <begin position="309"/>
        <end position="331"/>
    </location>
</feature>
<feature type="transmembrane region" description="Helical" evidence="6">
    <location>
        <begin position="112"/>
        <end position="135"/>
    </location>
</feature>
<dbReference type="RefSeq" id="WP_098735903.1">
    <property type="nucleotide sequence ID" value="NZ_PDKW01000039.1"/>
</dbReference>
<evidence type="ECO:0000256" key="6">
    <source>
        <dbReference type="SAM" id="Phobius"/>
    </source>
</evidence>
<feature type="transmembrane region" description="Helical" evidence="6">
    <location>
        <begin position="141"/>
        <end position="164"/>
    </location>
</feature>
<dbReference type="GO" id="GO:0035435">
    <property type="term" value="P:phosphate ion transmembrane transport"/>
    <property type="evidence" value="ECO:0007669"/>
    <property type="project" value="TreeGrafter"/>
</dbReference>
<evidence type="ECO:0000256" key="5">
    <source>
        <dbReference type="ARBA" id="ARBA00023136"/>
    </source>
</evidence>
<dbReference type="GO" id="GO:0016020">
    <property type="term" value="C:membrane"/>
    <property type="evidence" value="ECO:0007669"/>
    <property type="project" value="UniProtKB-SubCell"/>
</dbReference>
<dbReference type="PANTHER" id="PTHR11101:SF80">
    <property type="entry name" value="PHOSPHATE TRANSPORTER"/>
    <property type="match status" value="1"/>
</dbReference>
<comment type="subcellular location">
    <subcellularLocation>
        <location evidence="1">Membrane</location>
        <topology evidence="1">Multi-pass membrane protein</topology>
    </subcellularLocation>
</comment>
<feature type="transmembrane region" description="Helical" evidence="6">
    <location>
        <begin position="219"/>
        <end position="240"/>
    </location>
</feature>
<feature type="transmembrane region" description="Helical" evidence="6">
    <location>
        <begin position="48"/>
        <end position="72"/>
    </location>
</feature>
<comment type="caution">
    <text evidence="7">The sequence shown here is derived from an EMBL/GenBank/DDBJ whole genome shotgun (WGS) entry which is preliminary data.</text>
</comment>
<proteinExistence type="predicted"/>
<reference evidence="8" key="1">
    <citation type="submission" date="2017-10" db="EMBL/GenBank/DDBJ databases">
        <authorList>
            <person name="Kravchenko I.K."/>
            <person name="Grouzdev D.S."/>
        </authorList>
    </citation>
    <scope>NUCLEOTIDE SEQUENCE [LARGE SCALE GENOMIC DNA]</scope>
    <source>
        <strain evidence="8">B2</strain>
    </source>
</reference>
<dbReference type="GO" id="GO:0005315">
    <property type="term" value="F:phosphate transmembrane transporter activity"/>
    <property type="evidence" value="ECO:0007669"/>
    <property type="project" value="InterPro"/>
</dbReference>
<keyword evidence="3 6" id="KW-0812">Transmembrane</keyword>
<dbReference type="Proteomes" id="UP000225379">
    <property type="component" value="Unassembled WGS sequence"/>
</dbReference>
<evidence type="ECO:0000313" key="7">
    <source>
        <dbReference type="EMBL" id="PGH57918.1"/>
    </source>
</evidence>